<evidence type="ECO:0000256" key="1">
    <source>
        <dbReference type="SAM" id="MobiDB-lite"/>
    </source>
</evidence>
<dbReference type="InterPro" id="IPR016137">
    <property type="entry name" value="RGS"/>
</dbReference>
<dbReference type="InterPro" id="IPR044926">
    <property type="entry name" value="RGS_subdomain_2"/>
</dbReference>
<dbReference type="Pfam" id="PF00615">
    <property type="entry name" value="RGS"/>
    <property type="match status" value="1"/>
</dbReference>
<feature type="domain" description="RGS" evidence="3">
    <location>
        <begin position="85"/>
        <end position="196"/>
    </location>
</feature>
<feature type="region of interest" description="Disordered" evidence="1">
    <location>
        <begin position="12"/>
        <end position="31"/>
    </location>
</feature>
<organism evidence="4 5">
    <name type="scientific">Naegleria lovaniensis</name>
    <name type="common">Amoeba</name>
    <dbReference type="NCBI Taxonomy" id="51637"/>
    <lineage>
        <taxon>Eukaryota</taxon>
        <taxon>Discoba</taxon>
        <taxon>Heterolobosea</taxon>
        <taxon>Tetramitia</taxon>
        <taxon>Eutetramitia</taxon>
        <taxon>Vahlkampfiidae</taxon>
        <taxon>Naegleria</taxon>
    </lineage>
</organism>
<comment type="caution">
    <text evidence="4">The sequence shown here is derived from an EMBL/GenBank/DDBJ whole genome shotgun (WGS) entry which is preliminary data.</text>
</comment>
<dbReference type="EMBL" id="PYSW02000005">
    <property type="protein sequence ID" value="KAG2392368.1"/>
    <property type="molecule type" value="Genomic_DNA"/>
</dbReference>
<dbReference type="GeneID" id="68105074"/>
<feature type="domain" description="SAM" evidence="2">
    <location>
        <begin position="312"/>
        <end position="378"/>
    </location>
</feature>
<evidence type="ECO:0000259" key="3">
    <source>
        <dbReference type="PROSITE" id="PS50132"/>
    </source>
</evidence>
<keyword evidence="5" id="KW-1185">Reference proteome</keyword>
<protein>
    <recommendedName>
        <fullName evidence="6">SAM domain-containing protein</fullName>
    </recommendedName>
</protein>
<dbReference type="Gene3D" id="1.10.150.50">
    <property type="entry name" value="Transcription Factor, Ets-1"/>
    <property type="match status" value="1"/>
</dbReference>
<dbReference type="SUPFAM" id="SSF47769">
    <property type="entry name" value="SAM/Pointed domain"/>
    <property type="match status" value="1"/>
</dbReference>
<dbReference type="InterPro" id="IPR036305">
    <property type="entry name" value="RGS_sf"/>
</dbReference>
<dbReference type="Pfam" id="PF00536">
    <property type="entry name" value="SAM_1"/>
    <property type="match status" value="1"/>
</dbReference>
<evidence type="ECO:0008006" key="6">
    <source>
        <dbReference type="Google" id="ProtNLM"/>
    </source>
</evidence>
<evidence type="ECO:0000313" key="4">
    <source>
        <dbReference type="EMBL" id="KAG2392368.1"/>
    </source>
</evidence>
<sequence>MIFLRRFSKIKSSKDSSSGTSSATRSNSVDMRVKNNSYDSLTSNKISLQLLLHSFHYEVNDPSTESSPSREKIKKYYSIETLLELQDQQALDLLRDYLRQRQNEEYLTFLELRREFQMRQQVCHKRSCSRDRSIEYDDDFDSFMLIDTNSITSKANDWLLFDEIQTIYNKFLNLESAHCMNVPSQIRDQIQKVLNEITRLDTVQRPRLSITSSSSTCSSRSLASPLSPTSTCSAVSRTFRASVGSEYNSCNDWHTSVDVKDLRERVRNCLNTLNTIVILQYNNEIMPHFTKTEEFKTLIIGKLIEYSSQESWDENTLIEHVLKQNDLSEYVKSFSKMKLFRMEQIRQFSTSDLKEKIGVKKLGHLKRLERLINDYNSSLK</sequence>
<evidence type="ECO:0000313" key="5">
    <source>
        <dbReference type="Proteomes" id="UP000816034"/>
    </source>
</evidence>
<name>A0AA88H047_NAELO</name>
<dbReference type="PROSITE" id="PS50132">
    <property type="entry name" value="RGS"/>
    <property type="match status" value="1"/>
</dbReference>
<dbReference type="InterPro" id="IPR013761">
    <property type="entry name" value="SAM/pointed_sf"/>
</dbReference>
<dbReference type="InterPro" id="IPR001660">
    <property type="entry name" value="SAM"/>
</dbReference>
<dbReference type="Gene3D" id="1.10.167.10">
    <property type="entry name" value="Regulator of G-protein Signalling 4, domain 2"/>
    <property type="match status" value="1"/>
</dbReference>
<dbReference type="RefSeq" id="XP_044554262.1">
    <property type="nucleotide sequence ID" value="XM_044688407.1"/>
</dbReference>
<dbReference type="SUPFAM" id="SSF48097">
    <property type="entry name" value="Regulator of G-protein signaling, RGS"/>
    <property type="match status" value="1"/>
</dbReference>
<dbReference type="AlphaFoldDB" id="A0AA88H047"/>
<dbReference type="SMART" id="SM00454">
    <property type="entry name" value="SAM"/>
    <property type="match status" value="1"/>
</dbReference>
<evidence type="ECO:0000259" key="2">
    <source>
        <dbReference type="PROSITE" id="PS50105"/>
    </source>
</evidence>
<reference evidence="4 5" key="1">
    <citation type="journal article" date="2018" name="BMC Genomics">
        <title>The genome of Naegleria lovaniensis, the basis for a comparative approach to unravel pathogenicity factors of the human pathogenic amoeba N. fowleri.</title>
        <authorList>
            <person name="Liechti N."/>
            <person name="Schurch N."/>
            <person name="Bruggmann R."/>
            <person name="Wittwer M."/>
        </authorList>
    </citation>
    <scope>NUCLEOTIDE SEQUENCE [LARGE SCALE GENOMIC DNA]</scope>
    <source>
        <strain evidence="4 5">ATCC 30569</strain>
    </source>
</reference>
<accession>A0AA88H047</accession>
<dbReference type="PROSITE" id="PS50105">
    <property type="entry name" value="SAM_DOMAIN"/>
    <property type="match status" value="1"/>
</dbReference>
<dbReference type="Proteomes" id="UP000816034">
    <property type="component" value="Unassembled WGS sequence"/>
</dbReference>
<feature type="compositionally biased region" description="Low complexity" evidence="1">
    <location>
        <begin position="15"/>
        <end position="28"/>
    </location>
</feature>
<gene>
    <name evidence="4" type="ORF">C9374_012620</name>
</gene>
<proteinExistence type="predicted"/>